<comment type="similarity">
    <text evidence="1">Belongs to the shaker potassium channel beta subunit family.</text>
</comment>
<dbReference type="PANTHER" id="PTHR43150">
    <property type="entry name" value="HYPERKINETIC, ISOFORM M"/>
    <property type="match status" value="1"/>
</dbReference>
<dbReference type="Gene3D" id="3.20.20.100">
    <property type="entry name" value="NADP-dependent oxidoreductase domain"/>
    <property type="match status" value="1"/>
</dbReference>
<dbReference type="GO" id="GO:0016491">
    <property type="term" value="F:oxidoreductase activity"/>
    <property type="evidence" value="ECO:0007669"/>
    <property type="project" value="UniProtKB-KW"/>
</dbReference>
<gene>
    <name evidence="5" type="ORF">PC117_g4947</name>
</gene>
<dbReference type="AlphaFoldDB" id="A0A8T1E644"/>
<protein>
    <recommendedName>
        <fullName evidence="4">NADP-dependent oxidoreductase domain-containing protein</fullName>
    </recommendedName>
</protein>
<dbReference type="InterPro" id="IPR023210">
    <property type="entry name" value="NADP_OxRdtase_dom"/>
</dbReference>
<comment type="caution">
    <text evidence="5">The sequence shown here is derived from an EMBL/GenBank/DDBJ whole genome shotgun (WGS) entry which is preliminary data.</text>
</comment>
<evidence type="ECO:0000313" key="6">
    <source>
        <dbReference type="Proteomes" id="UP000736787"/>
    </source>
</evidence>
<keyword evidence="2" id="KW-0521">NADP</keyword>
<name>A0A8T1E644_9STRA</name>
<evidence type="ECO:0000259" key="4">
    <source>
        <dbReference type="Pfam" id="PF00248"/>
    </source>
</evidence>
<organism evidence="5 6">
    <name type="scientific">Phytophthora cactorum</name>
    <dbReference type="NCBI Taxonomy" id="29920"/>
    <lineage>
        <taxon>Eukaryota</taxon>
        <taxon>Sar</taxon>
        <taxon>Stramenopiles</taxon>
        <taxon>Oomycota</taxon>
        <taxon>Peronosporomycetes</taxon>
        <taxon>Peronosporales</taxon>
        <taxon>Peronosporaceae</taxon>
        <taxon>Phytophthora</taxon>
    </lineage>
</organism>
<accession>A0A8T1E644</accession>
<reference evidence="5" key="1">
    <citation type="submission" date="2018-10" db="EMBL/GenBank/DDBJ databases">
        <title>Effector identification in a new, highly contiguous assembly of the strawberry crown rot pathogen Phytophthora cactorum.</title>
        <authorList>
            <person name="Armitage A.D."/>
            <person name="Nellist C.F."/>
            <person name="Bates H."/>
            <person name="Vickerstaff R.J."/>
            <person name="Harrison R.J."/>
        </authorList>
    </citation>
    <scope>NUCLEOTIDE SEQUENCE</scope>
    <source>
        <strain evidence="5">4040</strain>
    </source>
</reference>
<dbReference type="SUPFAM" id="SSF51430">
    <property type="entry name" value="NAD(P)-linked oxidoreductase"/>
    <property type="match status" value="1"/>
</dbReference>
<evidence type="ECO:0000256" key="2">
    <source>
        <dbReference type="ARBA" id="ARBA00022857"/>
    </source>
</evidence>
<dbReference type="InterPro" id="IPR005399">
    <property type="entry name" value="K_chnl_volt-dep_bsu_KCNAB-rel"/>
</dbReference>
<proteinExistence type="inferred from homology"/>
<dbReference type="InterPro" id="IPR036812">
    <property type="entry name" value="NAD(P)_OxRdtase_dom_sf"/>
</dbReference>
<dbReference type="EMBL" id="RCMK01000083">
    <property type="protein sequence ID" value="KAG2949823.1"/>
    <property type="molecule type" value="Genomic_DNA"/>
</dbReference>
<sequence>MTYRIMDNSGLLVSKLALGSWMTEIYGGGLSEKNAIKKGIDEGVWRREDLVVTGVLPRGAGTLTGKYSAGVPEDSRYNTKKFGLNGTFFALRWLMQSIADELGSSPAQMALAWIVSNDNVSTVLVGGNRPIQLEENLKALSFVVKMAPEIKAKIDAIVNFVPTKYTMAQFAYVQDASLTSAPKSIHRQRQTG</sequence>
<evidence type="ECO:0000313" key="5">
    <source>
        <dbReference type="EMBL" id="KAG2949823.1"/>
    </source>
</evidence>
<dbReference type="Proteomes" id="UP000736787">
    <property type="component" value="Unassembled WGS sequence"/>
</dbReference>
<evidence type="ECO:0000256" key="1">
    <source>
        <dbReference type="ARBA" id="ARBA00006515"/>
    </source>
</evidence>
<keyword evidence="3" id="KW-0560">Oxidoreductase</keyword>
<feature type="domain" description="NADP-dependent oxidoreductase" evidence="4">
    <location>
        <begin position="47"/>
        <end position="146"/>
    </location>
</feature>
<dbReference type="PANTHER" id="PTHR43150:SF2">
    <property type="entry name" value="HYPERKINETIC, ISOFORM M"/>
    <property type="match status" value="1"/>
</dbReference>
<dbReference type="Pfam" id="PF00248">
    <property type="entry name" value="Aldo_ket_red"/>
    <property type="match status" value="1"/>
</dbReference>
<evidence type="ECO:0000256" key="3">
    <source>
        <dbReference type="ARBA" id="ARBA00023002"/>
    </source>
</evidence>